<evidence type="ECO:0000313" key="2">
    <source>
        <dbReference type="Proteomes" id="UP000054018"/>
    </source>
</evidence>
<dbReference type="Proteomes" id="UP000054018">
    <property type="component" value="Unassembled WGS sequence"/>
</dbReference>
<protein>
    <submittedName>
        <fullName evidence="1">Uncharacterized protein</fullName>
    </submittedName>
</protein>
<sequence length="181" mass="19743">MDSSQWKIRPISSPNLTWGAVHSGHPHACAFSLSLHRLSSQPNSAHCGILLLTGEKAGFCCGMGGSHLSDIPALPPLPPQLEALTSHPQISSLSHMLNLVFSFTSLETTHPFPDDNVVPDFLAIQGHIYHHVCLSHTNSAIHWLLYDGFMENIPHVQWASVLPDGWIDAVCNALCTVNPFI</sequence>
<dbReference type="EMBL" id="KN833695">
    <property type="protein sequence ID" value="KIK27791.1"/>
    <property type="molecule type" value="Genomic_DNA"/>
</dbReference>
<dbReference type="HOGENOM" id="CLU_111238_0_0_1"/>
<accession>A0A0C9ZEM2</accession>
<name>A0A0C9ZEM2_9AGAM</name>
<proteinExistence type="predicted"/>
<evidence type="ECO:0000313" key="1">
    <source>
        <dbReference type="EMBL" id="KIK27791.1"/>
    </source>
</evidence>
<feature type="non-terminal residue" evidence="1">
    <location>
        <position position="181"/>
    </location>
</feature>
<gene>
    <name evidence="1" type="ORF">PISMIDRAFT_92396</name>
</gene>
<keyword evidence="2" id="KW-1185">Reference proteome</keyword>
<reference evidence="2" key="2">
    <citation type="submission" date="2015-01" db="EMBL/GenBank/DDBJ databases">
        <title>Evolutionary Origins and Diversification of the Mycorrhizal Mutualists.</title>
        <authorList>
            <consortium name="DOE Joint Genome Institute"/>
            <consortium name="Mycorrhizal Genomics Consortium"/>
            <person name="Kohler A."/>
            <person name="Kuo A."/>
            <person name="Nagy L.G."/>
            <person name="Floudas D."/>
            <person name="Copeland A."/>
            <person name="Barry K.W."/>
            <person name="Cichocki N."/>
            <person name="Veneault-Fourrey C."/>
            <person name="LaButti K."/>
            <person name="Lindquist E.A."/>
            <person name="Lipzen A."/>
            <person name="Lundell T."/>
            <person name="Morin E."/>
            <person name="Murat C."/>
            <person name="Riley R."/>
            <person name="Ohm R."/>
            <person name="Sun H."/>
            <person name="Tunlid A."/>
            <person name="Henrissat B."/>
            <person name="Grigoriev I.V."/>
            <person name="Hibbett D.S."/>
            <person name="Martin F."/>
        </authorList>
    </citation>
    <scope>NUCLEOTIDE SEQUENCE [LARGE SCALE GENOMIC DNA]</scope>
    <source>
        <strain evidence="2">441</strain>
    </source>
</reference>
<dbReference type="STRING" id="765257.A0A0C9ZEM2"/>
<organism evidence="1 2">
    <name type="scientific">Pisolithus microcarpus 441</name>
    <dbReference type="NCBI Taxonomy" id="765257"/>
    <lineage>
        <taxon>Eukaryota</taxon>
        <taxon>Fungi</taxon>
        <taxon>Dikarya</taxon>
        <taxon>Basidiomycota</taxon>
        <taxon>Agaricomycotina</taxon>
        <taxon>Agaricomycetes</taxon>
        <taxon>Agaricomycetidae</taxon>
        <taxon>Boletales</taxon>
        <taxon>Sclerodermatineae</taxon>
        <taxon>Pisolithaceae</taxon>
        <taxon>Pisolithus</taxon>
    </lineage>
</organism>
<dbReference type="AlphaFoldDB" id="A0A0C9ZEM2"/>
<reference evidence="1 2" key="1">
    <citation type="submission" date="2014-04" db="EMBL/GenBank/DDBJ databases">
        <authorList>
            <consortium name="DOE Joint Genome Institute"/>
            <person name="Kuo A."/>
            <person name="Kohler A."/>
            <person name="Costa M.D."/>
            <person name="Nagy L.G."/>
            <person name="Floudas D."/>
            <person name="Copeland A."/>
            <person name="Barry K.W."/>
            <person name="Cichocki N."/>
            <person name="Veneault-Fourrey C."/>
            <person name="LaButti K."/>
            <person name="Lindquist E.A."/>
            <person name="Lipzen A."/>
            <person name="Lundell T."/>
            <person name="Morin E."/>
            <person name="Murat C."/>
            <person name="Sun H."/>
            <person name="Tunlid A."/>
            <person name="Henrissat B."/>
            <person name="Grigoriev I.V."/>
            <person name="Hibbett D.S."/>
            <person name="Martin F."/>
            <person name="Nordberg H.P."/>
            <person name="Cantor M.N."/>
            <person name="Hua S.X."/>
        </authorList>
    </citation>
    <scope>NUCLEOTIDE SEQUENCE [LARGE SCALE GENOMIC DNA]</scope>
    <source>
        <strain evidence="1 2">441</strain>
    </source>
</reference>
<dbReference type="OrthoDB" id="3366231at2759"/>